<reference evidence="2 3" key="1">
    <citation type="submission" date="2018-07" db="EMBL/GenBank/DDBJ databases">
        <title>Dyella monticola sp. nov. and Dyella psychrodurans sp. nov. isolated from monsoon evergreen broad-leaved forest soil of Dinghu Mountain, China.</title>
        <authorList>
            <person name="Gao Z."/>
            <person name="Qiu L."/>
        </authorList>
    </citation>
    <scope>NUCLEOTIDE SEQUENCE [LARGE SCALE GENOMIC DNA]</scope>
    <source>
        <strain evidence="2 3">4G-K06</strain>
    </source>
</reference>
<keyword evidence="1" id="KW-0732">Signal</keyword>
<evidence type="ECO:0000256" key="1">
    <source>
        <dbReference type="SAM" id="SignalP"/>
    </source>
</evidence>
<sequence length="152" mass="16650">MLKRNLPFAALLLVACAAGAQSPAPSAPTPTPEQQRQNLKMEQAALQVAQMVDRHQVAQIWDGASSVIKPIVSRDAFVRGVDTDRKTVGTPTARDLAGLSYTQSDGRTLPPGIFANVVFATRFANEKQPVRELISFHLDNDHVWRVSGYTLR</sequence>
<dbReference type="Proteomes" id="UP000254258">
    <property type="component" value="Unassembled WGS sequence"/>
</dbReference>
<organism evidence="2 3">
    <name type="scientific">Dyella monticola</name>
    <dbReference type="NCBI Taxonomy" id="1927958"/>
    <lineage>
        <taxon>Bacteria</taxon>
        <taxon>Pseudomonadati</taxon>
        <taxon>Pseudomonadota</taxon>
        <taxon>Gammaproteobacteria</taxon>
        <taxon>Lysobacterales</taxon>
        <taxon>Rhodanobacteraceae</taxon>
        <taxon>Dyella</taxon>
    </lineage>
</organism>
<gene>
    <name evidence="2" type="ORF">DWU98_16635</name>
</gene>
<evidence type="ECO:0000313" key="3">
    <source>
        <dbReference type="Proteomes" id="UP000254258"/>
    </source>
</evidence>
<dbReference type="InterPro" id="IPR025091">
    <property type="entry name" value="DUF4019"/>
</dbReference>
<name>A0A370WUF9_9GAMM</name>
<keyword evidence="3" id="KW-1185">Reference proteome</keyword>
<dbReference type="Pfam" id="PF13211">
    <property type="entry name" value="DUF4019"/>
    <property type="match status" value="1"/>
</dbReference>
<proteinExistence type="predicted"/>
<feature type="chain" id="PRO_5016935305" evidence="1">
    <location>
        <begin position="21"/>
        <end position="152"/>
    </location>
</feature>
<accession>A0A370WUF9</accession>
<evidence type="ECO:0000313" key="2">
    <source>
        <dbReference type="EMBL" id="RDS79691.1"/>
    </source>
</evidence>
<dbReference type="OrthoDB" id="8929305at2"/>
<dbReference type="AlphaFoldDB" id="A0A370WUF9"/>
<dbReference type="RefSeq" id="WP_115496697.1">
    <property type="nucleotide sequence ID" value="NZ_QRBE01000011.1"/>
</dbReference>
<protein>
    <submittedName>
        <fullName evidence="2">DUF4019 domain-containing protein</fullName>
    </submittedName>
</protein>
<feature type="signal peptide" evidence="1">
    <location>
        <begin position="1"/>
        <end position="20"/>
    </location>
</feature>
<comment type="caution">
    <text evidence="2">The sequence shown here is derived from an EMBL/GenBank/DDBJ whole genome shotgun (WGS) entry which is preliminary data.</text>
</comment>
<dbReference type="EMBL" id="QRBE01000011">
    <property type="protein sequence ID" value="RDS79691.1"/>
    <property type="molecule type" value="Genomic_DNA"/>
</dbReference>
<dbReference type="PROSITE" id="PS51257">
    <property type="entry name" value="PROKAR_LIPOPROTEIN"/>
    <property type="match status" value="1"/>
</dbReference>